<dbReference type="NCBIfam" id="TIGR00277">
    <property type="entry name" value="HDIG"/>
    <property type="match status" value="1"/>
</dbReference>
<gene>
    <name evidence="3" type="ORF">LARV_02490</name>
</gene>
<dbReference type="PANTHER" id="PTHR36442:SF1">
    <property type="entry name" value="CYCLIC-DI-AMP PHOSPHODIESTERASE PGPH"/>
    <property type="match status" value="1"/>
</dbReference>
<dbReference type="InterPro" id="IPR006675">
    <property type="entry name" value="HDIG_dom"/>
</dbReference>
<organism evidence="3">
    <name type="scientific">Longilinea arvoryzae</name>
    <dbReference type="NCBI Taxonomy" id="360412"/>
    <lineage>
        <taxon>Bacteria</taxon>
        <taxon>Bacillati</taxon>
        <taxon>Chloroflexota</taxon>
        <taxon>Anaerolineae</taxon>
        <taxon>Anaerolineales</taxon>
        <taxon>Anaerolineaceae</taxon>
        <taxon>Longilinea</taxon>
    </lineage>
</organism>
<feature type="domain" description="HD/PDEase" evidence="2">
    <location>
        <begin position="479"/>
        <end position="639"/>
    </location>
</feature>
<evidence type="ECO:0000313" key="4">
    <source>
        <dbReference type="Proteomes" id="UP000055060"/>
    </source>
</evidence>
<evidence type="ECO:0000313" key="3">
    <source>
        <dbReference type="EMBL" id="GAP14716.1"/>
    </source>
</evidence>
<dbReference type="SUPFAM" id="SSF109604">
    <property type="entry name" value="HD-domain/PDEase-like"/>
    <property type="match status" value="1"/>
</dbReference>
<dbReference type="InterPro" id="IPR006674">
    <property type="entry name" value="HD_domain"/>
</dbReference>
<proteinExistence type="predicted"/>
<feature type="transmembrane region" description="Helical" evidence="1">
    <location>
        <begin position="302"/>
        <end position="322"/>
    </location>
</feature>
<feature type="transmembrane region" description="Helical" evidence="1">
    <location>
        <begin position="334"/>
        <end position="365"/>
    </location>
</feature>
<evidence type="ECO:0000256" key="1">
    <source>
        <dbReference type="SAM" id="Phobius"/>
    </source>
</evidence>
<dbReference type="Proteomes" id="UP000055060">
    <property type="component" value="Unassembled WGS sequence"/>
</dbReference>
<protein>
    <submittedName>
        <fullName evidence="3">Protein containg uncharacterized domain HDIG</fullName>
    </submittedName>
</protein>
<feature type="transmembrane region" description="Helical" evidence="1">
    <location>
        <begin position="272"/>
        <end position="290"/>
    </location>
</feature>
<sequence>MTPLLAPEPVKRQWLSRDYVKITLLVIVSLLSLGALIFPIAIRQAELALQPGDVSPQDIQTSREITYTSDILTEQERDDAERSVQPVYLPADAAITRRQIEALRTTLKYIETVRQDGHASLLQKISDLNAVEGLALADDTAEQILDLPDARWQTIQQEAVNVLEQAMRNTIREDQVDDIRRRIPTFISFSLSEDQAAIVTAVVSPFVIANSLYSPELTQTAKENARNAVETVTKTYAAGEIIVRRGQIITPAAWEALEKAGFIRSESKTQDILAAICLVTTLAVFLFLYFKRRSGPPLDDIRSLVLLSLAFLAFLYSAKFVIPNRTVIPYLFPLAAFGLTVASLYSLELGLVFTVVLSILSAYGLSNALDLTMYYMLSTFCGMLILGKGRHIGSFFWAGIAIGLSGTAIIYAYRLPEALTDWIGLATLGGSALFAGLASASLTLLFQFIFSRILGLTTALQLLEFSRPDHPLLQFILHNAPGTYQHSLQVSNLAEQAAEAIGADAMLTRVGALYHDAGKAANPLFFIENQVKGKLDTHDDLDPTISAATIIRHVTDGISLARKHHLPARLQDFMREHHGTLMTRYQYARALELAKQDPTLVDDKIFRYPGPRPRSKETALLMLADSCEARARAELPKDEDELRILVKKTIDYAQREGQLDNTNLTLKDLSVIADTFVNSLRNQYHPRIQYPELDRKTVPSAELLPPVSQLDEKKI</sequence>
<dbReference type="InterPro" id="IPR011621">
    <property type="entry name" value="Metal-dep_PHydrolase_7TM_intra"/>
</dbReference>
<dbReference type="CDD" id="cd00077">
    <property type="entry name" value="HDc"/>
    <property type="match status" value="1"/>
</dbReference>
<dbReference type="Pfam" id="PF07697">
    <property type="entry name" value="7TMR-HDED"/>
    <property type="match status" value="1"/>
</dbReference>
<dbReference type="STRING" id="360412.LARV_02490"/>
<feature type="transmembrane region" description="Helical" evidence="1">
    <location>
        <begin position="425"/>
        <end position="450"/>
    </location>
</feature>
<name>A0A0S7BAM7_9CHLR</name>
<dbReference type="SMART" id="SM00471">
    <property type="entry name" value="HDc"/>
    <property type="match status" value="1"/>
</dbReference>
<dbReference type="Pfam" id="PF07698">
    <property type="entry name" value="7TM-7TMR_HD"/>
    <property type="match status" value="1"/>
</dbReference>
<dbReference type="RefSeq" id="WP_075073952.1">
    <property type="nucleotide sequence ID" value="NZ_DF967972.1"/>
</dbReference>
<dbReference type="OrthoDB" id="9806952at2"/>
<dbReference type="AlphaFoldDB" id="A0A0S7BAM7"/>
<dbReference type="Gene3D" id="1.10.3210.10">
    <property type="entry name" value="Hypothetical protein af1432"/>
    <property type="match status" value="1"/>
</dbReference>
<dbReference type="InterPro" id="IPR052722">
    <property type="entry name" value="PgpH_phosphodiesterase"/>
</dbReference>
<dbReference type="Pfam" id="PF01966">
    <property type="entry name" value="HD"/>
    <property type="match status" value="1"/>
</dbReference>
<accession>A0A0S7BAM7</accession>
<keyword evidence="1" id="KW-0472">Membrane</keyword>
<reference evidence="3" key="1">
    <citation type="submission" date="2015-07" db="EMBL/GenBank/DDBJ databases">
        <title>Draft Genome Sequences of Anaerolinea thermolimosa IMO-1, Bellilinea caldifistulae GOMI-1, Leptolinea tardivitalis YMTK-2, Levilinea saccharolytica KIBI-1,Longilinea arvoryzae KOME-1, Previously Described as Members of the Anaerolineaceae (Chloroflexi).</title>
        <authorList>
            <person name="Sekiguchi Y."/>
            <person name="Ohashi A."/>
            <person name="Matsuura N."/>
            <person name="Tourlousse M.D."/>
        </authorList>
    </citation>
    <scope>NUCLEOTIDE SEQUENCE [LARGE SCALE GENOMIC DNA]</scope>
    <source>
        <strain evidence="3">KOME-1</strain>
    </source>
</reference>
<keyword evidence="1" id="KW-0812">Transmembrane</keyword>
<dbReference type="InterPro" id="IPR003607">
    <property type="entry name" value="HD/PDEase_dom"/>
</dbReference>
<feature type="transmembrane region" description="Helical" evidence="1">
    <location>
        <begin position="20"/>
        <end position="42"/>
    </location>
</feature>
<keyword evidence="1" id="KW-1133">Transmembrane helix</keyword>
<dbReference type="InterPro" id="IPR011624">
    <property type="entry name" value="Metal-dep_PHydrolase_7TM_extra"/>
</dbReference>
<keyword evidence="4" id="KW-1185">Reference proteome</keyword>
<dbReference type="PANTHER" id="PTHR36442">
    <property type="entry name" value="CYCLIC-DI-AMP PHOSPHODIESTERASE PGPH"/>
    <property type="match status" value="1"/>
</dbReference>
<dbReference type="EMBL" id="DF967972">
    <property type="protein sequence ID" value="GAP14716.1"/>
    <property type="molecule type" value="Genomic_DNA"/>
</dbReference>
<feature type="transmembrane region" description="Helical" evidence="1">
    <location>
        <begin position="394"/>
        <end position="413"/>
    </location>
</feature>
<evidence type="ECO:0000259" key="2">
    <source>
        <dbReference type="SMART" id="SM00471"/>
    </source>
</evidence>